<proteinExistence type="predicted"/>
<organism evidence="1 2">
    <name type="scientific">Vermiconidia calcicola</name>
    <dbReference type="NCBI Taxonomy" id="1690605"/>
    <lineage>
        <taxon>Eukaryota</taxon>
        <taxon>Fungi</taxon>
        <taxon>Dikarya</taxon>
        <taxon>Ascomycota</taxon>
        <taxon>Pezizomycotina</taxon>
        <taxon>Dothideomycetes</taxon>
        <taxon>Dothideomycetidae</taxon>
        <taxon>Mycosphaerellales</taxon>
        <taxon>Extremaceae</taxon>
        <taxon>Vermiconidia</taxon>
    </lineage>
</organism>
<reference evidence="1" key="1">
    <citation type="submission" date="2023-07" db="EMBL/GenBank/DDBJ databases">
        <title>Black Yeasts Isolated from many extreme environments.</title>
        <authorList>
            <person name="Coleine C."/>
            <person name="Stajich J.E."/>
            <person name="Selbmann L."/>
        </authorList>
    </citation>
    <scope>NUCLEOTIDE SEQUENCE</scope>
    <source>
        <strain evidence="1">CCFEE 5714</strain>
    </source>
</reference>
<accession>A0ACC3MMQ8</accession>
<evidence type="ECO:0000313" key="1">
    <source>
        <dbReference type="EMBL" id="KAK3698233.1"/>
    </source>
</evidence>
<name>A0ACC3MMQ8_9PEZI</name>
<comment type="caution">
    <text evidence="1">The sequence shown here is derived from an EMBL/GenBank/DDBJ whole genome shotgun (WGS) entry which is preliminary data.</text>
</comment>
<keyword evidence="2" id="KW-1185">Reference proteome</keyword>
<dbReference type="Proteomes" id="UP001281147">
    <property type="component" value="Unassembled WGS sequence"/>
</dbReference>
<sequence>MAQRLYEMAPMSPGSWQGWRHSPSATRCGFQRVHMLTLKYFGARNYETADARNSIPSQPGLPFVSNILDVQDEVPIHAKKRLLDTYGAIVKLIIFGNERLFIGSAELLEELRDDKRFWKTAGDGAASLTTAGGRSGLFGAKSEEEPAWQQAHRTLMPAFGF</sequence>
<gene>
    <name evidence="1" type="ORF">LTR37_017058</name>
</gene>
<dbReference type="EMBL" id="JAUTXU010000213">
    <property type="protein sequence ID" value="KAK3698233.1"/>
    <property type="molecule type" value="Genomic_DNA"/>
</dbReference>
<evidence type="ECO:0000313" key="2">
    <source>
        <dbReference type="Proteomes" id="UP001281147"/>
    </source>
</evidence>
<protein>
    <submittedName>
        <fullName evidence="1">Uncharacterized protein</fullName>
    </submittedName>
</protein>